<evidence type="ECO:0000256" key="1">
    <source>
        <dbReference type="SAM" id="SignalP"/>
    </source>
</evidence>
<feature type="signal peptide" evidence="1">
    <location>
        <begin position="1"/>
        <end position="19"/>
    </location>
</feature>
<sequence length="212" mass="23177">MKFTVAATIVVSAVSSANAFAPSAFGVSKSSTALNAEIRGPSEKSKELRFGWDGTTALGGAVEVAAPARMLEDIRAAGETQSEECELFNANLEMSGDDIKFEDVIELIDNNYETQLLEFKNGDILNNQGENEGSAKVLSYAALANMDKETTLKLWGQYYREVLADPEGDSHQNIRNFMKYGWEGVPFENGIALTKKAVGDNEWDAFSESWIP</sequence>
<name>A0A6S9ARL0_9STRA</name>
<evidence type="ECO:0000313" key="2">
    <source>
        <dbReference type="EMBL" id="CAD9330315.1"/>
    </source>
</evidence>
<proteinExistence type="predicted"/>
<reference evidence="2" key="1">
    <citation type="submission" date="2021-01" db="EMBL/GenBank/DDBJ databases">
        <authorList>
            <person name="Corre E."/>
            <person name="Pelletier E."/>
            <person name="Niang G."/>
            <person name="Scheremetjew M."/>
            <person name="Finn R."/>
            <person name="Kale V."/>
            <person name="Holt S."/>
            <person name="Cochrane G."/>
            <person name="Meng A."/>
            <person name="Brown T."/>
            <person name="Cohen L."/>
        </authorList>
    </citation>
    <scope>NUCLEOTIDE SEQUENCE</scope>
    <source>
        <strain evidence="2">Pop2</strain>
    </source>
</reference>
<dbReference type="EMBL" id="HBGN01017541">
    <property type="protein sequence ID" value="CAD9330315.1"/>
    <property type="molecule type" value="Transcribed_RNA"/>
</dbReference>
<protein>
    <recommendedName>
        <fullName evidence="3">HopJ type III effector protein</fullName>
    </recommendedName>
</protein>
<dbReference type="Gene3D" id="3.20.160.10">
    <property type="entry name" value="vpa0580 domain like"/>
    <property type="match status" value="1"/>
</dbReference>
<dbReference type="AlphaFoldDB" id="A0A6S9ARL0"/>
<keyword evidence="1" id="KW-0732">Signal</keyword>
<dbReference type="InterPro" id="IPR038604">
    <property type="entry name" value="HopJ_sf"/>
</dbReference>
<feature type="chain" id="PRO_5030159524" description="HopJ type III effector protein" evidence="1">
    <location>
        <begin position="20"/>
        <end position="212"/>
    </location>
</feature>
<organism evidence="2">
    <name type="scientific">Ditylum brightwellii</name>
    <dbReference type="NCBI Taxonomy" id="49249"/>
    <lineage>
        <taxon>Eukaryota</taxon>
        <taxon>Sar</taxon>
        <taxon>Stramenopiles</taxon>
        <taxon>Ochrophyta</taxon>
        <taxon>Bacillariophyta</taxon>
        <taxon>Mediophyceae</taxon>
        <taxon>Lithodesmiophycidae</taxon>
        <taxon>Lithodesmiales</taxon>
        <taxon>Lithodesmiaceae</taxon>
        <taxon>Ditylum</taxon>
    </lineage>
</organism>
<dbReference type="InterPro" id="IPR014984">
    <property type="entry name" value="HopJ"/>
</dbReference>
<accession>A0A6S9ARL0</accession>
<evidence type="ECO:0008006" key="3">
    <source>
        <dbReference type="Google" id="ProtNLM"/>
    </source>
</evidence>
<gene>
    <name evidence="2" type="ORF">DBRI1063_LOCUS11232</name>
</gene>
<dbReference type="Pfam" id="PF08888">
    <property type="entry name" value="HopJ"/>
    <property type="match status" value="1"/>
</dbReference>